<keyword evidence="4" id="KW-0732">Signal</keyword>
<keyword evidence="9" id="KW-0575">Peroxidase</keyword>
<dbReference type="Proteomes" id="UP001501410">
    <property type="component" value="Unassembled WGS sequence"/>
</dbReference>
<evidence type="ECO:0000256" key="1">
    <source>
        <dbReference type="ARBA" id="ARBA00004196"/>
    </source>
</evidence>
<feature type="domain" description="Cytochrome c" evidence="8">
    <location>
        <begin position="317"/>
        <end position="433"/>
    </location>
</feature>
<reference evidence="10" key="1">
    <citation type="journal article" date="2019" name="Int. J. Syst. Evol. Microbiol.">
        <title>The Global Catalogue of Microorganisms (GCM) 10K type strain sequencing project: providing services to taxonomists for standard genome sequencing and annotation.</title>
        <authorList>
            <consortium name="The Broad Institute Genomics Platform"/>
            <consortium name="The Broad Institute Genome Sequencing Center for Infectious Disease"/>
            <person name="Wu L."/>
            <person name="Ma J."/>
        </authorList>
    </citation>
    <scope>NUCLEOTIDE SEQUENCE [LARGE SCALE GENOMIC DNA]</scope>
    <source>
        <strain evidence="10">JCM 31921</strain>
    </source>
</reference>
<comment type="subcellular location">
    <subcellularLocation>
        <location evidence="1">Cell envelope</location>
    </subcellularLocation>
</comment>
<dbReference type="GO" id="GO:0004601">
    <property type="term" value="F:peroxidase activity"/>
    <property type="evidence" value="ECO:0007669"/>
    <property type="project" value="UniProtKB-KW"/>
</dbReference>
<dbReference type="SUPFAM" id="SSF46626">
    <property type="entry name" value="Cytochrome c"/>
    <property type="match status" value="2"/>
</dbReference>
<evidence type="ECO:0000256" key="3">
    <source>
        <dbReference type="ARBA" id="ARBA00022723"/>
    </source>
</evidence>
<keyword evidence="3 7" id="KW-0479">Metal-binding</keyword>
<proteinExistence type="predicted"/>
<dbReference type="InterPro" id="IPR009056">
    <property type="entry name" value="Cyt_c-like_dom"/>
</dbReference>
<dbReference type="RefSeq" id="WP_344827427.1">
    <property type="nucleotide sequence ID" value="NZ_BAABEZ010000022.1"/>
</dbReference>
<keyword evidence="10" id="KW-1185">Reference proteome</keyword>
<sequence>MSVKKLIVLVLLTLLIGGAFSFKPAKPEGAYHTLYRARMDSLHTCLSGLLRISDTIDYTSEQGRDALKQAIRQCRIVMKRCDIWLRYMEPLAQKQINGPLPVEWETEVFEKFEKPYRREGAGLLLAEQYLDGELVVRDTFRQLIARAVSASQVYLHDSILQRTAEFDHFLFCNRLHLLNLASLYTTGFENADPGQVIPELHMMMSAMQSVYQHYNETYPSEALSGEYIDLYRRAVSFVSAQPGDITLFDHYTFLRDYINPLYRLNAKRIRETHAVSHSTLDYALNKTAESIFDKQLYEGQSVKGIYVNVTDEDVLAKIDKVGKLLFFDPILSGNGERSCASCHKSDQFFTDTTAATPEQFDHKGFLSRNAPSLINAQYNHLAMADGSHITLQDQTVGVLTNPDEMSGNVADIVSRVLSCAEYRRIFESLLPYTPHLKTVSIEHISSALTYYYGKFSEASAPFDLAMDQKTQLHDDARKGFNLFMGKAQCATCHFVPQFNGVKPPFIGSEFEVLGTPSDKAYAALSKDPGRYKVNPAPETMHAFRTGSLRNSMHTAPYMHNGVFRSMDEVIDFYDFGGGQGHGLDVPNQTLSADSLHLTANEKQLLKAFLHSLTESVQPERAPHKLPVSADNRFKTRIIGGRY</sequence>
<dbReference type="Gene3D" id="1.10.760.10">
    <property type="entry name" value="Cytochrome c-like domain"/>
    <property type="match status" value="2"/>
</dbReference>
<keyword evidence="5" id="KW-0560">Oxidoreductase</keyword>
<evidence type="ECO:0000256" key="4">
    <source>
        <dbReference type="ARBA" id="ARBA00022729"/>
    </source>
</evidence>
<dbReference type="InterPro" id="IPR036909">
    <property type="entry name" value="Cyt_c-like_dom_sf"/>
</dbReference>
<evidence type="ECO:0000256" key="7">
    <source>
        <dbReference type="PROSITE-ProRule" id="PRU00433"/>
    </source>
</evidence>
<dbReference type="InterPro" id="IPR051395">
    <property type="entry name" value="Cytochrome_c_Peroxidase/MauG"/>
</dbReference>
<protein>
    <submittedName>
        <fullName evidence="9">Cytochrome c peroxidase</fullName>
    </submittedName>
</protein>
<keyword evidence="6 7" id="KW-0408">Iron</keyword>
<feature type="domain" description="Cytochrome c" evidence="8">
    <location>
        <begin position="474"/>
        <end position="613"/>
    </location>
</feature>
<evidence type="ECO:0000256" key="5">
    <source>
        <dbReference type="ARBA" id="ARBA00023002"/>
    </source>
</evidence>
<keyword evidence="2 7" id="KW-0349">Heme</keyword>
<dbReference type="PANTHER" id="PTHR30600:SF10">
    <property type="entry name" value="BLL6722 PROTEIN"/>
    <property type="match status" value="1"/>
</dbReference>
<evidence type="ECO:0000313" key="10">
    <source>
        <dbReference type="Proteomes" id="UP001501410"/>
    </source>
</evidence>
<dbReference type="EMBL" id="BAABEZ010000022">
    <property type="protein sequence ID" value="GAA4457375.1"/>
    <property type="molecule type" value="Genomic_DNA"/>
</dbReference>
<evidence type="ECO:0000256" key="2">
    <source>
        <dbReference type="ARBA" id="ARBA00022617"/>
    </source>
</evidence>
<organism evidence="9 10">
    <name type="scientific">Rurimicrobium arvi</name>
    <dbReference type="NCBI Taxonomy" id="2049916"/>
    <lineage>
        <taxon>Bacteria</taxon>
        <taxon>Pseudomonadati</taxon>
        <taxon>Bacteroidota</taxon>
        <taxon>Chitinophagia</taxon>
        <taxon>Chitinophagales</taxon>
        <taxon>Chitinophagaceae</taxon>
        <taxon>Rurimicrobium</taxon>
    </lineage>
</organism>
<dbReference type="PROSITE" id="PS51007">
    <property type="entry name" value="CYTC"/>
    <property type="match status" value="2"/>
</dbReference>
<comment type="caution">
    <text evidence="9">The sequence shown here is derived from an EMBL/GenBank/DDBJ whole genome shotgun (WGS) entry which is preliminary data.</text>
</comment>
<gene>
    <name evidence="9" type="ORF">GCM10023092_24130</name>
</gene>
<evidence type="ECO:0000256" key="6">
    <source>
        <dbReference type="ARBA" id="ARBA00023004"/>
    </source>
</evidence>
<evidence type="ECO:0000259" key="8">
    <source>
        <dbReference type="PROSITE" id="PS51007"/>
    </source>
</evidence>
<accession>A0ABP8N0T4</accession>
<dbReference type="PANTHER" id="PTHR30600">
    <property type="entry name" value="CYTOCHROME C PEROXIDASE-RELATED"/>
    <property type="match status" value="1"/>
</dbReference>
<name>A0ABP8N0T4_9BACT</name>
<dbReference type="Pfam" id="PF03150">
    <property type="entry name" value="CCP_MauG"/>
    <property type="match status" value="1"/>
</dbReference>
<dbReference type="InterPro" id="IPR004852">
    <property type="entry name" value="Di-haem_cyt_c_peroxidsae"/>
</dbReference>
<evidence type="ECO:0000313" key="9">
    <source>
        <dbReference type="EMBL" id="GAA4457375.1"/>
    </source>
</evidence>